<feature type="domain" description="HTH tetR-type" evidence="6">
    <location>
        <begin position="30"/>
        <end position="90"/>
    </location>
</feature>
<dbReference type="RefSeq" id="WP_024923410.1">
    <property type="nucleotide sequence ID" value="NZ_MDEO01000036.1"/>
</dbReference>
<keyword evidence="3" id="KW-0804">Transcription</keyword>
<dbReference type="PANTHER" id="PTHR30055">
    <property type="entry name" value="HTH-TYPE TRANSCRIPTIONAL REGULATOR RUTR"/>
    <property type="match status" value="1"/>
</dbReference>
<keyword evidence="1" id="KW-0805">Transcription regulation</keyword>
<evidence type="ECO:0000313" key="7">
    <source>
        <dbReference type="EMBL" id="OCX13757.1"/>
    </source>
</evidence>
<dbReference type="InterPro" id="IPR036271">
    <property type="entry name" value="Tet_transcr_reg_TetR-rel_C_sf"/>
</dbReference>
<proteinExistence type="predicted"/>
<dbReference type="Pfam" id="PF14246">
    <property type="entry name" value="TetR_C_7"/>
    <property type="match status" value="1"/>
</dbReference>
<comment type="caution">
    <text evidence="7">The sequence shown here is derived from an EMBL/GenBank/DDBJ whole genome shotgun (WGS) entry which is preliminary data.</text>
</comment>
<dbReference type="PROSITE" id="PS50977">
    <property type="entry name" value="HTH_TETR_2"/>
    <property type="match status" value="1"/>
</dbReference>
<dbReference type="Gene3D" id="1.10.357.10">
    <property type="entry name" value="Tetracycline Repressor, domain 2"/>
    <property type="match status" value="1"/>
</dbReference>
<dbReference type="Gene3D" id="1.10.10.60">
    <property type="entry name" value="Homeodomain-like"/>
    <property type="match status" value="1"/>
</dbReference>
<evidence type="ECO:0000256" key="4">
    <source>
        <dbReference type="PROSITE-ProRule" id="PRU00335"/>
    </source>
</evidence>
<evidence type="ECO:0000313" key="8">
    <source>
        <dbReference type="Proteomes" id="UP000094412"/>
    </source>
</evidence>
<dbReference type="SUPFAM" id="SSF46689">
    <property type="entry name" value="Homeodomain-like"/>
    <property type="match status" value="1"/>
</dbReference>
<sequence length="238" mass="26496">MTEALIDAEETTSEAQENLFRGRPAAGQDPAKREQIMEGARHVFMDKGFDAASMNDITREAGVSKGTIYVYFANKEELFEALVEEERCKIFQNLYETLDHHDDLRTTLERFGMAISFKITSDKVVMAQRTVIGAAERIPELGARFYENGPLHGHAKVKAFLEGAVARGLLDIPDPDLASYQLSELCLAGLLRQRLFGYRRQSPAQAEIEQVVKSGVNVFLKAYGTELFAMQEQAKAGG</sequence>
<dbReference type="GO" id="GO:0000976">
    <property type="term" value="F:transcription cis-regulatory region binding"/>
    <property type="evidence" value="ECO:0007669"/>
    <property type="project" value="TreeGrafter"/>
</dbReference>
<feature type="region of interest" description="Disordered" evidence="5">
    <location>
        <begin position="1"/>
        <end position="29"/>
    </location>
</feature>
<dbReference type="OrthoDB" id="9816431at2"/>
<dbReference type="InterPro" id="IPR023772">
    <property type="entry name" value="DNA-bd_HTH_TetR-type_CS"/>
</dbReference>
<reference evidence="7 8" key="1">
    <citation type="submission" date="2016-08" db="EMBL/GenBank/DDBJ databases">
        <title>Whole genome sequence of Mesorhizobium sp. strain UASWS1009 isolated from industrial sewage.</title>
        <authorList>
            <person name="Crovadore J."/>
            <person name="Calmin G."/>
            <person name="Chablais R."/>
            <person name="Cochard B."/>
            <person name="Lefort F."/>
        </authorList>
    </citation>
    <scope>NUCLEOTIDE SEQUENCE [LARGE SCALE GENOMIC DNA]</scope>
    <source>
        <strain evidence="7 8">UASWS1009</strain>
    </source>
</reference>
<dbReference type="SUPFAM" id="SSF48498">
    <property type="entry name" value="Tetracyclin repressor-like, C-terminal domain"/>
    <property type="match status" value="1"/>
</dbReference>
<gene>
    <name evidence="7" type="ORF">QV13_25890</name>
</gene>
<feature type="DNA-binding region" description="H-T-H motif" evidence="4">
    <location>
        <begin position="53"/>
        <end position="72"/>
    </location>
</feature>
<dbReference type="AlphaFoldDB" id="A0A1C2DGB7"/>
<dbReference type="PRINTS" id="PR00455">
    <property type="entry name" value="HTHTETR"/>
</dbReference>
<dbReference type="Pfam" id="PF00440">
    <property type="entry name" value="TetR_N"/>
    <property type="match status" value="1"/>
</dbReference>
<dbReference type="PROSITE" id="PS01081">
    <property type="entry name" value="HTH_TETR_1"/>
    <property type="match status" value="1"/>
</dbReference>
<evidence type="ECO:0000256" key="5">
    <source>
        <dbReference type="SAM" id="MobiDB-lite"/>
    </source>
</evidence>
<dbReference type="GO" id="GO:0003700">
    <property type="term" value="F:DNA-binding transcription factor activity"/>
    <property type="evidence" value="ECO:0007669"/>
    <property type="project" value="TreeGrafter"/>
</dbReference>
<keyword evidence="2 4" id="KW-0238">DNA-binding</keyword>
<evidence type="ECO:0000259" key="6">
    <source>
        <dbReference type="PROSITE" id="PS50977"/>
    </source>
</evidence>
<protein>
    <submittedName>
        <fullName evidence="7">TetR family transcriptional regulator</fullName>
    </submittedName>
</protein>
<feature type="compositionally biased region" description="Acidic residues" evidence="5">
    <location>
        <begin position="1"/>
        <end position="12"/>
    </location>
</feature>
<dbReference type="InterPro" id="IPR001647">
    <property type="entry name" value="HTH_TetR"/>
</dbReference>
<dbReference type="Proteomes" id="UP000094412">
    <property type="component" value="Unassembled WGS sequence"/>
</dbReference>
<evidence type="ECO:0000256" key="1">
    <source>
        <dbReference type="ARBA" id="ARBA00023015"/>
    </source>
</evidence>
<dbReference type="InterPro" id="IPR039536">
    <property type="entry name" value="TetR_C_Proteobacteria"/>
</dbReference>
<evidence type="ECO:0000256" key="3">
    <source>
        <dbReference type="ARBA" id="ARBA00023163"/>
    </source>
</evidence>
<name>A0A1C2DGB7_9HYPH</name>
<evidence type="ECO:0000256" key="2">
    <source>
        <dbReference type="ARBA" id="ARBA00023125"/>
    </source>
</evidence>
<dbReference type="InterPro" id="IPR050109">
    <property type="entry name" value="HTH-type_TetR-like_transc_reg"/>
</dbReference>
<dbReference type="PANTHER" id="PTHR30055:SF146">
    <property type="entry name" value="HTH-TYPE TRANSCRIPTIONAL DUAL REGULATOR CECR"/>
    <property type="match status" value="1"/>
</dbReference>
<dbReference type="EMBL" id="MDEO01000036">
    <property type="protein sequence ID" value="OCX13757.1"/>
    <property type="molecule type" value="Genomic_DNA"/>
</dbReference>
<dbReference type="InterPro" id="IPR009057">
    <property type="entry name" value="Homeodomain-like_sf"/>
</dbReference>
<dbReference type="FunFam" id="1.10.10.60:FF:000141">
    <property type="entry name" value="TetR family transcriptional regulator"/>
    <property type="match status" value="1"/>
</dbReference>
<organism evidence="7 8">
    <name type="scientific">Mesorhizobium hungaricum</name>
    <dbReference type="NCBI Taxonomy" id="1566387"/>
    <lineage>
        <taxon>Bacteria</taxon>
        <taxon>Pseudomonadati</taxon>
        <taxon>Pseudomonadota</taxon>
        <taxon>Alphaproteobacteria</taxon>
        <taxon>Hyphomicrobiales</taxon>
        <taxon>Phyllobacteriaceae</taxon>
        <taxon>Mesorhizobium</taxon>
    </lineage>
</organism>
<keyword evidence="8" id="KW-1185">Reference proteome</keyword>
<dbReference type="STRING" id="1566387.QV13_25890"/>
<accession>A0A1C2DGB7</accession>